<dbReference type="GeneID" id="94550527"/>
<feature type="domain" description="Conserved virulence factor B-like winged helix" evidence="3">
    <location>
        <begin position="221"/>
        <end position="278"/>
    </location>
</feature>
<sequence length="285" mass="31825">MNKRKFRIGQTNRLTIDRIVSIGAYLDGGDTDILLPNRYLPADAAAGMEVEVFIYHDNEGRLIATTMQPYVEVGQIALLQAVSTTESGAYMEWGIHKDLFVPFREQMQLIREGGRYFIYAYIDHVSGKIVGSAKLSKHLGNVPPRYNPGDEVSALVYERIDPGYRTIVDHTHWGLIYADTLPMPLAIGATLKAYVVRLRDDGKVDLSLDRVGYGRIDTESDRLMHLLQKAGGRLPIGDKSSPEEIQEYTGMSKKTFKMAVGALYRQRLLCITPTTIALSDGKKGK</sequence>
<dbReference type="Proteomes" id="UP000245462">
    <property type="component" value="Unassembled WGS sequence"/>
</dbReference>
<dbReference type="Pfam" id="PF17783">
    <property type="entry name" value="WHD_CvfB"/>
    <property type="match status" value="1"/>
</dbReference>
<evidence type="ECO:0000259" key="3">
    <source>
        <dbReference type="Pfam" id="PF17783"/>
    </source>
</evidence>
<feature type="domain" description="Conserved virulence factor B first S1" evidence="2">
    <location>
        <begin position="8"/>
        <end position="66"/>
    </location>
</feature>
<dbReference type="InterPro" id="IPR036388">
    <property type="entry name" value="WH-like_DNA-bd_sf"/>
</dbReference>
<organism evidence="4 5">
    <name type="scientific">Porphyromonas loveana</name>
    <dbReference type="NCBI Taxonomy" id="1884669"/>
    <lineage>
        <taxon>Bacteria</taxon>
        <taxon>Pseudomonadati</taxon>
        <taxon>Bacteroidota</taxon>
        <taxon>Bacteroidia</taxon>
        <taxon>Bacteroidales</taxon>
        <taxon>Porphyromonadaceae</taxon>
        <taxon>Porphyromonas</taxon>
    </lineage>
</organism>
<dbReference type="Pfam" id="PF13509">
    <property type="entry name" value="S1_2"/>
    <property type="match status" value="1"/>
</dbReference>
<evidence type="ECO:0000313" key="5">
    <source>
        <dbReference type="Proteomes" id="UP000245462"/>
    </source>
</evidence>
<dbReference type="PANTHER" id="PTHR37296:SF1">
    <property type="entry name" value="CONSERVED VIRULENCE FACTOR B"/>
    <property type="match status" value="1"/>
</dbReference>
<dbReference type="Gene3D" id="1.10.10.10">
    <property type="entry name" value="Winged helix-like DNA-binding domain superfamily/Winged helix DNA-binding domain"/>
    <property type="match status" value="1"/>
</dbReference>
<dbReference type="InterPro" id="IPR012340">
    <property type="entry name" value="NA-bd_OB-fold"/>
</dbReference>
<comment type="similarity">
    <text evidence="1">Belongs to the CvfB family.</text>
</comment>
<dbReference type="PANTHER" id="PTHR37296">
    <property type="entry name" value="CONSERVED VIRULENCE FACTOR B"/>
    <property type="match status" value="1"/>
</dbReference>
<dbReference type="InterPro" id="IPR039566">
    <property type="entry name" value="CvfB_S1_st"/>
</dbReference>
<protein>
    <recommendedName>
        <fullName evidence="6">S1 motif domain-containing protein</fullName>
    </recommendedName>
</protein>
<dbReference type="RefSeq" id="WP_116679083.1">
    <property type="nucleotide sequence ID" value="NZ_JBGXZY010000087.1"/>
</dbReference>
<gene>
    <name evidence="4" type="ORF">C7382_10620</name>
</gene>
<evidence type="ECO:0000256" key="1">
    <source>
        <dbReference type="PIRNR" id="PIRNR012524"/>
    </source>
</evidence>
<proteinExistence type="inferred from homology"/>
<dbReference type="PIRSF" id="PIRSF012524">
    <property type="entry name" value="YitL_S1"/>
    <property type="match status" value="1"/>
</dbReference>
<dbReference type="AlphaFoldDB" id="A0A2U1FHT1"/>
<keyword evidence="5" id="KW-1185">Reference proteome</keyword>
<dbReference type="EMBL" id="QEKY01000006">
    <property type="protein sequence ID" value="PVZ11560.1"/>
    <property type="molecule type" value="Genomic_DNA"/>
</dbReference>
<comment type="caution">
    <text evidence="4">The sequence shown here is derived from an EMBL/GenBank/DDBJ whole genome shotgun (WGS) entry which is preliminary data.</text>
</comment>
<name>A0A2U1FHT1_9PORP</name>
<evidence type="ECO:0000313" key="4">
    <source>
        <dbReference type="EMBL" id="PVZ11560.1"/>
    </source>
</evidence>
<accession>A0A2U1FHT1</accession>
<dbReference type="OrthoDB" id="9801597at2"/>
<reference evidence="4 5" key="1">
    <citation type="submission" date="2018-04" db="EMBL/GenBank/DDBJ databases">
        <title>Genomic Encyclopedia of Type Strains, Phase IV (KMG-IV): sequencing the most valuable type-strain genomes for metagenomic binning, comparative biology and taxonomic classification.</title>
        <authorList>
            <person name="Goeker M."/>
        </authorList>
    </citation>
    <scope>NUCLEOTIDE SEQUENCE [LARGE SCALE GENOMIC DNA]</scope>
    <source>
        <strain evidence="4 5">DSM 28520</strain>
    </source>
</reference>
<evidence type="ECO:0008006" key="6">
    <source>
        <dbReference type="Google" id="ProtNLM"/>
    </source>
</evidence>
<dbReference type="Gene3D" id="2.40.50.140">
    <property type="entry name" value="Nucleic acid-binding proteins"/>
    <property type="match status" value="2"/>
</dbReference>
<dbReference type="InterPro" id="IPR040764">
    <property type="entry name" value="CvfB_WH"/>
</dbReference>
<evidence type="ECO:0000259" key="2">
    <source>
        <dbReference type="Pfam" id="PF13509"/>
    </source>
</evidence>
<dbReference type="InterPro" id="IPR014464">
    <property type="entry name" value="CvfB_fam"/>
</dbReference>